<evidence type="ECO:0000313" key="6">
    <source>
        <dbReference type="EMBL" id="UOP05032.1"/>
    </source>
</evidence>
<evidence type="ECO:0000256" key="2">
    <source>
        <dbReference type="ARBA" id="ARBA00022801"/>
    </source>
</evidence>
<dbReference type="SMART" id="SM00797">
    <property type="entry name" value="AHS2"/>
    <property type="match status" value="1"/>
</dbReference>
<keyword evidence="7" id="KW-1185">Reference proteome</keyword>
<reference evidence="6" key="2">
    <citation type="journal article" date="2022" name="Res Sq">
        <title>Evolution of multicellular longitudinally dividing oral cavity symbionts (Neisseriaceae).</title>
        <authorList>
            <person name="Nyongesa S."/>
            <person name="Weber P."/>
            <person name="Bernet E."/>
            <person name="Pullido F."/>
            <person name="Nieckarz M."/>
            <person name="Delaby M."/>
            <person name="Nieves C."/>
            <person name="Viehboeck T."/>
            <person name="Krause N."/>
            <person name="Rivera-Millot A."/>
            <person name="Nakamura A."/>
            <person name="Vischer N."/>
            <person name="VanNieuwenhze M."/>
            <person name="Brun Y."/>
            <person name="Cava F."/>
            <person name="Bulgheresi S."/>
            <person name="Veyrier F."/>
        </authorList>
    </citation>
    <scope>NUCLEOTIDE SEQUENCE</scope>
    <source>
        <strain evidence="6">17694</strain>
    </source>
</reference>
<keyword evidence="3" id="KW-0067">ATP-binding</keyword>
<proteinExistence type="predicted"/>
<sequence length="114" mass="12771">MDAAKQQQPHGLPLRRRRAGTRPRRGDAVPRRPVRHGAGAAQRYQPIVLMADCQTTGGYPKIACVAQADLGRLAQIRFGGSVRFHIATAEEAAKLRRRNEAYLNQIRMIVREKC</sequence>
<evidence type="ECO:0000259" key="5">
    <source>
        <dbReference type="SMART" id="SM00797"/>
    </source>
</evidence>
<dbReference type="Gene3D" id="2.40.100.10">
    <property type="entry name" value="Cyclophilin-like"/>
    <property type="match status" value="1"/>
</dbReference>
<dbReference type="InterPro" id="IPR003778">
    <property type="entry name" value="CT_A_B"/>
</dbReference>
<dbReference type="PANTHER" id="PTHR43309">
    <property type="entry name" value="5-OXOPROLINASE SUBUNIT C"/>
    <property type="match status" value="1"/>
</dbReference>
<dbReference type="Proteomes" id="UP000831534">
    <property type="component" value="Chromosome"/>
</dbReference>
<feature type="domain" description="Carboxyltransferase" evidence="5">
    <location>
        <begin position="2"/>
        <end position="102"/>
    </location>
</feature>
<reference evidence="6" key="1">
    <citation type="submission" date="2021-12" db="EMBL/GenBank/DDBJ databases">
        <authorList>
            <person name="Veyrier F.J."/>
        </authorList>
    </citation>
    <scope>NUCLEOTIDE SEQUENCE</scope>
    <source>
        <strain evidence="6">17694</strain>
    </source>
</reference>
<dbReference type="SUPFAM" id="SSF50891">
    <property type="entry name" value="Cyclophilin-like"/>
    <property type="match status" value="1"/>
</dbReference>
<name>A0A8T9MXV9_9NEIS</name>
<protein>
    <recommendedName>
        <fullName evidence="5">Carboxyltransferase domain-containing protein</fullName>
    </recommendedName>
</protein>
<feature type="region of interest" description="Disordered" evidence="4">
    <location>
        <begin position="1"/>
        <end position="39"/>
    </location>
</feature>
<feature type="compositionally biased region" description="Basic residues" evidence="4">
    <location>
        <begin position="13"/>
        <end position="23"/>
    </location>
</feature>
<dbReference type="InterPro" id="IPR052708">
    <property type="entry name" value="PxpC"/>
</dbReference>
<gene>
    <name evidence="6" type="ORF">LVJ77_01600</name>
</gene>
<keyword evidence="1" id="KW-0547">Nucleotide-binding</keyword>
<dbReference type="InterPro" id="IPR029000">
    <property type="entry name" value="Cyclophilin-like_dom_sf"/>
</dbReference>
<dbReference type="EMBL" id="CP091521">
    <property type="protein sequence ID" value="UOP05032.1"/>
    <property type="molecule type" value="Genomic_DNA"/>
</dbReference>
<organism evidence="6 7">
    <name type="scientific">Conchiformibius kuhniae</name>
    <dbReference type="NCBI Taxonomy" id="211502"/>
    <lineage>
        <taxon>Bacteria</taxon>
        <taxon>Pseudomonadati</taxon>
        <taxon>Pseudomonadota</taxon>
        <taxon>Betaproteobacteria</taxon>
        <taxon>Neisseriales</taxon>
        <taxon>Neisseriaceae</taxon>
        <taxon>Conchiformibius</taxon>
    </lineage>
</organism>
<evidence type="ECO:0000256" key="3">
    <source>
        <dbReference type="ARBA" id="ARBA00022840"/>
    </source>
</evidence>
<evidence type="ECO:0000256" key="1">
    <source>
        <dbReference type="ARBA" id="ARBA00022741"/>
    </source>
</evidence>
<keyword evidence="2" id="KW-0378">Hydrolase</keyword>
<dbReference type="PANTHER" id="PTHR43309:SF3">
    <property type="entry name" value="5-OXOPROLINASE SUBUNIT C"/>
    <property type="match status" value="1"/>
</dbReference>
<evidence type="ECO:0000256" key="4">
    <source>
        <dbReference type="SAM" id="MobiDB-lite"/>
    </source>
</evidence>
<dbReference type="AlphaFoldDB" id="A0A8T9MXV9"/>
<dbReference type="GO" id="GO:0005524">
    <property type="term" value="F:ATP binding"/>
    <property type="evidence" value="ECO:0007669"/>
    <property type="project" value="UniProtKB-KW"/>
</dbReference>
<dbReference type="GO" id="GO:0016787">
    <property type="term" value="F:hydrolase activity"/>
    <property type="evidence" value="ECO:0007669"/>
    <property type="project" value="UniProtKB-KW"/>
</dbReference>
<dbReference type="Pfam" id="PF02626">
    <property type="entry name" value="CT_A_B"/>
    <property type="match status" value="1"/>
</dbReference>
<evidence type="ECO:0000313" key="7">
    <source>
        <dbReference type="Proteomes" id="UP000831534"/>
    </source>
</evidence>
<accession>A0A8T9MXV9</accession>